<evidence type="ECO:0008006" key="4">
    <source>
        <dbReference type="Google" id="ProtNLM"/>
    </source>
</evidence>
<dbReference type="AlphaFoldDB" id="A0A367YA07"/>
<proteinExistence type="predicted"/>
<keyword evidence="1" id="KW-0175">Coiled coil</keyword>
<feature type="coiled-coil region" evidence="1">
    <location>
        <begin position="91"/>
        <end position="125"/>
    </location>
</feature>
<evidence type="ECO:0000256" key="1">
    <source>
        <dbReference type="SAM" id="Coils"/>
    </source>
</evidence>
<dbReference type="EMBL" id="QLNQ01000025">
    <property type="protein sequence ID" value="RCK62688.1"/>
    <property type="molecule type" value="Genomic_DNA"/>
</dbReference>
<gene>
    <name evidence="2" type="ORF">Cantr_09315</name>
</gene>
<protein>
    <recommendedName>
        <fullName evidence="4">Factor arrest protein 7</fullName>
    </recommendedName>
</protein>
<reference evidence="2 3" key="1">
    <citation type="submission" date="2018-06" db="EMBL/GenBank/DDBJ databases">
        <title>Whole genome sequencing of Candida tropicalis (genome annotated by CSBL at Korea University).</title>
        <authorList>
            <person name="Ahn J."/>
        </authorList>
    </citation>
    <scope>NUCLEOTIDE SEQUENCE [LARGE SCALE GENOMIC DNA]</scope>
    <source>
        <strain evidence="2 3">ATCC 20962</strain>
    </source>
</reference>
<comment type="caution">
    <text evidence="2">The sequence shown here is derived from an EMBL/GenBank/DDBJ whole genome shotgun (WGS) entry which is preliminary data.</text>
</comment>
<sequence>MPDPAPYPLTNYYFLLKTENLNPLIDAINQITQEITHNQTIIDSLSTTITKETGESPADDAPVSDPLHYLLEQKYNLPKPAVPSDSLASYAQNLRDDITNLRRIQRQKKNRNRELVKILEKYQDEISNVLLPGLRVLIGELLSSKNEMVRVVEDMKNDVVLNEVYDDYLKYVRFVWGVFEKLKALVELISE</sequence>
<keyword evidence="3" id="KW-1185">Reference proteome</keyword>
<organism evidence="2 3">
    <name type="scientific">Candida viswanathii</name>
    <dbReference type="NCBI Taxonomy" id="5486"/>
    <lineage>
        <taxon>Eukaryota</taxon>
        <taxon>Fungi</taxon>
        <taxon>Dikarya</taxon>
        <taxon>Ascomycota</taxon>
        <taxon>Saccharomycotina</taxon>
        <taxon>Pichiomycetes</taxon>
        <taxon>Debaryomycetaceae</taxon>
        <taxon>Candida/Lodderomyces clade</taxon>
        <taxon>Candida</taxon>
    </lineage>
</organism>
<name>A0A367YA07_9ASCO</name>
<dbReference type="OrthoDB" id="4023279at2759"/>
<dbReference type="Proteomes" id="UP000253472">
    <property type="component" value="Unassembled WGS sequence"/>
</dbReference>
<evidence type="ECO:0000313" key="2">
    <source>
        <dbReference type="EMBL" id="RCK62688.1"/>
    </source>
</evidence>
<evidence type="ECO:0000313" key="3">
    <source>
        <dbReference type="Proteomes" id="UP000253472"/>
    </source>
</evidence>
<accession>A0A367YA07</accession>